<name>A0ABV8SM73_9GAMM</name>
<keyword evidence="1" id="KW-0472">Membrane</keyword>
<dbReference type="InterPro" id="IPR011528">
    <property type="entry name" value="NERD"/>
</dbReference>
<reference evidence="4" key="1">
    <citation type="journal article" date="2019" name="Int. J. Syst. Evol. Microbiol.">
        <title>The Global Catalogue of Microorganisms (GCM) 10K type strain sequencing project: providing services to taxonomists for standard genome sequencing and annotation.</title>
        <authorList>
            <consortium name="The Broad Institute Genomics Platform"/>
            <consortium name="The Broad Institute Genome Sequencing Center for Infectious Disease"/>
            <person name="Wu L."/>
            <person name="Ma J."/>
        </authorList>
    </citation>
    <scope>NUCLEOTIDE SEQUENCE [LARGE SCALE GENOMIC DNA]</scope>
    <source>
        <strain evidence="4">CGMCC 1.10759</strain>
    </source>
</reference>
<evidence type="ECO:0000313" key="4">
    <source>
        <dbReference type="Proteomes" id="UP001595904"/>
    </source>
</evidence>
<keyword evidence="4" id="KW-1185">Reference proteome</keyword>
<dbReference type="Pfam" id="PF08378">
    <property type="entry name" value="NERD"/>
    <property type="match status" value="1"/>
</dbReference>
<evidence type="ECO:0000313" key="3">
    <source>
        <dbReference type="EMBL" id="MFC4307484.1"/>
    </source>
</evidence>
<keyword evidence="1" id="KW-1133">Transmembrane helix</keyword>
<feature type="domain" description="NERD" evidence="2">
    <location>
        <begin position="49"/>
        <end position="140"/>
    </location>
</feature>
<dbReference type="EMBL" id="JBHSDU010000001">
    <property type="protein sequence ID" value="MFC4307484.1"/>
    <property type="molecule type" value="Genomic_DNA"/>
</dbReference>
<gene>
    <name evidence="3" type="ORF">ACFPN2_00180</name>
</gene>
<proteinExistence type="predicted"/>
<accession>A0ABV8SM73</accession>
<dbReference type="RefSeq" id="WP_380593787.1">
    <property type="nucleotide sequence ID" value="NZ_JBHSDU010000001.1"/>
</dbReference>
<dbReference type="Proteomes" id="UP001595904">
    <property type="component" value="Unassembled WGS sequence"/>
</dbReference>
<comment type="caution">
    <text evidence="3">The sequence shown here is derived from an EMBL/GenBank/DDBJ whole genome shotgun (WGS) entry which is preliminary data.</text>
</comment>
<organism evidence="3 4">
    <name type="scientific">Steroidobacter flavus</name>
    <dbReference type="NCBI Taxonomy" id="1842136"/>
    <lineage>
        <taxon>Bacteria</taxon>
        <taxon>Pseudomonadati</taxon>
        <taxon>Pseudomonadota</taxon>
        <taxon>Gammaproteobacteria</taxon>
        <taxon>Steroidobacterales</taxon>
        <taxon>Steroidobacteraceae</taxon>
        <taxon>Steroidobacter</taxon>
    </lineage>
</organism>
<sequence>MQQLPEQIPFWAIPAAIAAAVVALIVWIYVLIRAYRYRKALDAAIANVAYEMLKNVLIPNGNGGQIHVHYLLLTQRGLLVADLLDRPGAIFGGDQMLEWTAIGKKQRYTFANPQHALYDRMAAVRLLTGEVPVEGRLLFTLKSEFPKGKPRNVLRIDDLTDDFPPVDKARGNITAAFGDVWANVKRHAEANPIS</sequence>
<protein>
    <submittedName>
        <fullName evidence="3">NERD domain-containing protein</fullName>
    </submittedName>
</protein>
<evidence type="ECO:0000256" key="1">
    <source>
        <dbReference type="SAM" id="Phobius"/>
    </source>
</evidence>
<evidence type="ECO:0000259" key="2">
    <source>
        <dbReference type="Pfam" id="PF08378"/>
    </source>
</evidence>
<keyword evidence="1" id="KW-0812">Transmembrane</keyword>
<feature type="transmembrane region" description="Helical" evidence="1">
    <location>
        <begin position="12"/>
        <end position="32"/>
    </location>
</feature>